<dbReference type="Proteomes" id="UP001276659">
    <property type="component" value="Unassembled WGS sequence"/>
</dbReference>
<feature type="compositionally biased region" description="Basic and acidic residues" evidence="2">
    <location>
        <begin position="85"/>
        <end position="103"/>
    </location>
</feature>
<feature type="coiled-coil region" evidence="1">
    <location>
        <begin position="159"/>
        <end position="215"/>
    </location>
</feature>
<feature type="region of interest" description="Disordered" evidence="2">
    <location>
        <begin position="31"/>
        <end position="65"/>
    </location>
</feature>
<dbReference type="AlphaFoldDB" id="A0AAD9ZCI6"/>
<evidence type="ECO:0000256" key="2">
    <source>
        <dbReference type="SAM" id="MobiDB-lite"/>
    </source>
</evidence>
<proteinExistence type="predicted"/>
<keyword evidence="1" id="KW-0175">Coiled coil</keyword>
<organism evidence="3 4">
    <name type="scientific">Lepraria neglecta</name>
    <dbReference type="NCBI Taxonomy" id="209136"/>
    <lineage>
        <taxon>Eukaryota</taxon>
        <taxon>Fungi</taxon>
        <taxon>Dikarya</taxon>
        <taxon>Ascomycota</taxon>
        <taxon>Pezizomycotina</taxon>
        <taxon>Lecanoromycetes</taxon>
        <taxon>OSLEUM clade</taxon>
        <taxon>Lecanoromycetidae</taxon>
        <taxon>Lecanorales</taxon>
        <taxon>Lecanorineae</taxon>
        <taxon>Stereocaulaceae</taxon>
        <taxon>Lepraria</taxon>
    </lineage>
</organism>
<evidence type="ECO:0000256" key="1">
    <source>
        <dbReference type="SAM" id="Coils"/>
    </source>
</evidence>
<evidence type="ECO:0000313" key="3">
    <source>
        <dbReference type="EMBL" id="KAK3175253.1"/>
    </source>
</evidence>
<dbReference type="EMBL" id="JASNWA010000006">
    <property type="protein sequence ID" value="KAK3175253.1"/>
    <property type="molecule type" value="Genomic_DNA"/>
</dbReference>
<feature type="region of interest" description="Disordered" evidence="2">
    <location>
        <begin position="77"/>
        <end position="109"/>
    </location>
</feature>
<name>A0AAD9ZCI6_9LECA</name>
<comment type="caution">
    <text evidence="3">The sequence shown here is derived from an EMBL/GenBank/DDBJ whole genome shotgun (WGS) entry which is preliminary data.</text>
</comment>
<evidence type="ECO:0000313" key="4">
    <source>
        <dbReference type="Proteomes" id="UP001276659"/>
    </source>
</evidence>
<protein>
    <submittedName>
        <fullName evidence="3">Uncharacterized protein</fullName>
    </submittedName>
</protein>
<feature type="coiled-coil region" evidence="1">
    <location>
        <begin position="288"/>
        <end position="322"/>
    </location>
</feature>
<sequence>MESRTRSFLQKAFFIFFGPTPILTRLLRGPDAQQRDLESQTRHQQPTFRDRASSDTWNPSFNDLDEKIPSEIADHHRSAPATTQDGRHEVQALSRPSEDEGRQSSESMELGQGDFQAGIIQGPSRLVVHDDGREALLALVINEDLVTATQEIYDETRKLQQHEKLFEDIQMEISTANQLLLDAKAAWEDAEGEEAQGLEELIDQQESALQIASERRDKLGHDMDAFKFNLKFANKASHDLLKNLLEEAGLLVASPPSPEASQSQVMPGDPFTSPNFESMGATEEELSYRAARKEVFELGDALEHAQQEFDNMNIEYHQAHDTYTECCSRGEISMTQTELDNRYVLSCRKITRKLIEAEEAYKDAKSHALAISAIESTFGEHQYGGWMDEWSPQSEPVEEHRARQPLRDWTFVENWVVEIPNLDDEAVPDPMEVDEWDAESVDMGESNSVAAEVEWYREKINFWRETCAQLRK</sequence>
<keyword evidence="4" id="KW-1185">Reference proteome</keyword>
<accession>A0AAD9ZCI6</accession>
<gene>
    <name evidence="3" type="ORF">OEA41_002500</name>
</gene>
<reference evidence="3" key="1">
    <citation type="submission" date="2022-11" db="EMBL/GenBank/DDBJ databases">
        <title>Chromosomal genome sequence assembly and mating type (MAT) locus characterization of the leprose asexual lichenized fungus Lepraria neglecta (Nyl.) Erichsen.</title>
        <authorList>
            <person name="Allen J.L."/>
            <person name="Pfeffer B."/>
        </authorList>
    </citation>
    <scope>NUCLEOTIDE SEQUENCE</scope>
    <source>
        <strain evidence="3">Allen 5258</strain>
    </source>
</reference>